<keyword evidence="2" id="KW-1185">Reference proteome</keyword>
<gene>
    <name evidence="1" type="ORF">SCHCODRAFT_110180</name>
</gene>
<dbReference type="VEuPathDB" id="FungiDB:SCHCODRAFT_01153572"/>
<reference evidence="1 2" key="1">
    <citation type="journal article" date="2010" name="Nat. Biotechnol.">
        <title>Genome sequence of the model mushroom Schizophyllum commune.</title>
        <authorList>
            <person name="Ohm R.A."/>
            <person name="de Jong J.F."/>
            <person name="Lugones L.G."/>
            <person name="Aerts A."/>
            <person name="Kothe E."/>
            <person name="Stajich J.E."/>
            <person name="de Vries R.P."/>
            <person name="Record E."/>
            <person name="Levasseur A."/>
            <person name="Baker S.E."/>
            <person name="Bartholomew K.A."/>
            <person name="Coutinho P.M."/>
            <person name="Erdmann S."/>
            <person name="Fowler T.J."/>
            <person name="Gathman A.C."/>
            <person name="Lombard V."/>
            <person name="Henrissat B."/>
            <person name="Knabe N."/>
            <person name="Kuees U."/>
            <person name="Lilly W.W."/>
            <person name="Lindquist E."/>
            <person name="Lucas S."/>
            <person name="Magnuson J.K."/>
            <person name="Piumi F."/>
            <person name="Raudaskoski M."/>
            <person name="Salamov A."/>
            <person name="Schmutz J."/>
            <person name="Schwarze F.W.M.R."/>
            <person name="vanKuyk P.A."/>
            <person name="Horton J.S."/>
            <person name="Grigoriev I.V."/>
            <person name="Woesten H.A.B."/>
        </authorList>
    </citation>
    <scope>NUCLEOTIDE SEQUENCE [LARGE SCALE GENOMIC DNA]</scope>
    <source>
        <strain evidence="2">H4-8 / FGSC 9210</strain>
    </source>
</reference>
<evidence type="ECO:0000313" key="2">
    <source>
        <dbReference type="Proteomes" id="UP000007431"/>
    </source>
</evidence>
<protein>
    <submittedName>
        <fullName evidence="1">Uncharacterized protein</fullName>
    </submittedName>
</protein>
<dbReference type="AlphaFoldDB" id="D8Q6J2"/>
<evidence type="ECO:0000313" key="1">
    <source>
        <dbReference type="EMBL" id="EFI96245.1"/>
    </source>
</evidence>
<dbReference type="EMBL" id="GL377307">
    <property type="protein sequence ID" value="EFI96245.1"/>
    <property type="molecule type" value="Genomic_DNA"/>
</dbReference>
<feature type="non-terminal residue" evidence="1">
    <location>
        <position position="357"/>
    </location>
</feature>
<accession>D8Q6J2</accession>
<organism evidence="2">
    <name type="scientific">Schizophyllum commune (strain H4-8 / FGSC 9210)</name>
    <name type="common">Split gill fungus</name>
    <dbReference type="NCBI Taxonomy" id="578458"/>
    <lineage>
        <taxon>Eukaryota</taxon>
        <taxon>Fungi</taxon>
        <taxon>Dikarya</taxon>
        <taxon>Basidiomycota</taxon>
        <taxon>Agaricomycotina</taxon>
        <taxon>Agaricomycetes</taxon>
        <taxon>Agaricomycetidae</taxon>
        <taxon>Agaricales</taxon>
        <taxon>Schizophyllaceae</taxon>
        <taxon>Schizophyllum</taxon>
    </lineage>
</organism>
<dbReference type="Proteomes" id="UP000007431">
    <property type="component" value="Unassembled WGS sequence"/>
</dbReference>
<proteinExistence type="predicted"/>
<name>D8Q6J2_SCHCM</name>
<dbReference type="InParanoid" id="D8Q6J2"/>
<dbReference type="HOGENOM" id="CLU_657478_0_0_1"/>
<sequence>MTLFAVRSTCHLFRNIIDHNNGALLARSPLNLPHPPPDPRFYMRFIRDPVKYAAMRDFFGITDPWKPGLFGSARYTEMLFGLGCCHVCKSGTYNPPELLQIQLRLCSDHCRLKFYHDEVQFLLPKNRYRQPRALKIDRHIIPWLPTVTRTKRRRDEATHGVLHRDLLAARKEYHDEVTAAPPEERIRRERALFEKYSVRTRRTSVLSVWQVYMDEWLRVIEKDKKALDSVNQTRHSARKEGLPLPSLRRQATAHPLLRKRAVGLRRISESTLRKAGLLKSTKSRRRACGRCGVSIPALWLDAHVAQHHPEALPQSRSNLKSGKAEYRCRHCETLPVKWYLPAALRSHQFLRHGSRDN</sequence>